<dbReference type="EMBL" id="MVDE01000028">
    <property type="protein sequence ID" value="PKQ63654.1"/>
    <property type="molecule type" value="Genomic_DNA"/>
</dbReference>
<dbReference type="AlphaFoldDB" id="A0A2N3I031"/>
<keyword evidence="3" id="KW-1185">Reference proteome</keyword>
<feature type="transmembrane region" description="Helical" evidence="1">
    <location>
        <begin position="115"/>
        <end position="134"/>
    </location>
</feature>
<comment type="caution">
    <text evidence="2">The sequence shown here is derived from an EMBL/GenBank/DDBJ whole genome shotgun (WGS) entry which is preliminary data.</text>
</comment>
<protein>
    <submittedName>
        <fullName evidence="2">Uncharacterized protein</fullName>
    </submittedName>
</protein>
<gene>
    <name evidence="2" type="ORF">BZG01_15760</name>
</gene>
<dbReference type="RefSeq" id="WP_101310811.1">
    <property type="nucleotide sequence ID" value="NZ_MVDE01000028.1"/>
</dbReference>
<proteinExistence type="predicted"/>
<name>A0A2N3I031_9BACT</name>
<keyword evidence="1" id="KW-0472">Membrane</keyword>
<keyword evidence="1" id="KW-0812">Transmembrane</keyword>
<keyword evidence="1" id="KW-1133">Transmembrane helix</keyword>
<organism evidence="2 3">
    <name type="scientific">Labilibaculum manganireducens</name>
    <dbReference type="NCBI Taxonomy" id="1940525"/>
    <lineage>
        <taxon>Bacteria</taxon>
        <taxon>Pseudomonadati</taxon>
        <taxon>Bacteroidota</taxon>
        <taxon>Bacteroidia</taxon>
        <taxon>Marinilabiliales</taxon>
        <taxon>Marinifilaceae</taxon>
        <taxon>Labilibaculum</taxon>
    </lineage>
</organism>
<reference evidence="2 3" key="1">
    <citation type="journal article" date="2017" name="Front. Microbiol.">
        <title>Labilibaculum manganireducens gen. nov., sp. nov. and Labilibaculum filiforme sp. nov., Novel Bacteroidetes Isolated from Subsurface Sediments of the Baltic Sea.</title>
        <authorList>
            <person name="Vandieken V."/>
            <person name="Marshall I.P."/>
            <person name="Niemann H."/>
            <person name="Engelen B."/>
            <person name="Cypionka H."/>
        </authorList>
    </citation>
    <scope>NUCLEOTIDE SEQUENCE [LARGE SCALE GENOMIC DNA]</scope>
    <source>
        <strain evidence="2 3">59.10-2M</strain>
    </source>
</reference>
<feature type="transmembrane region" description="Helical" evidence="1">
    <location>
        <begin position="57"/>
        <end position="80"/>
    </location>
</feature>
<evidence type="ECO:0000313" key="2">
    <source>
        <dbReference type="EMBL" id="PKQ63654.1"/>
    </source>
</evidence>
<evidence type="ECO:0000256" key="1">
    <source>
        <dbReference type="SAM" id="Phobius"/>
    </source>
</evidence>
<accession>A0A2N3I031</accession>
<sequence>MSKKEDIYKDDFIKELMKDVELEDPSAQFTNRVMDMVMQDWLAKPIEMKKPISRNQWIWISGLILLVVLILLGTDVRTLISSAENPFLHQIDAVLLQPINQTLIKVFESLIKLPVMVYIVAVSFGGLVAFDRIVNKLLHH</sequence>
<evidence type="ECO:0000313" key="3">
    <source>
        <dbReference type="Proteomes" id="UP000233618"/>
    </source>
</evidence>
<dbReference type="Proteomes" id="UP000233618">
    <property type="component" value="Unassembled WGS sequence"/>
</dbReference>